<dbReference type="EMBL" id="FOIF01000051">
    <property type="protein sequence ID" value="SET11818.1"/>
    <property type="molecule type" value="Genomic_DNA"/>
</dbReference>
<accession>A0A1I0BXU7</accession>
<reference evidence="7" key="1">
    <citation type="submission" date="2016-10" db="EMBL/GenBank/DDBJ databases">
        <authorList>
            <person name="Varghese N."/>
            <person name="Submissions S."/>
        </authorList>
    </citation>
    <scope>NUCLEOTIDE SEQUENCE [LARGE SCALE GENOMIC DNA]</scope>
    <source>
        <strain evidence="7">DSM 13577</strain>
    </source>
</reference>
<dbReference type="InterPro" id="IPR006059">
    <property type="entry name" value="SBP"/>
</dbReference>
<sequence length="345" mass="39646">MKKIILSMLSILLILTALTGCGSSSKEVLYIFNWGDFIDFDLIRDFEKEYGIKVIYDEYDTNESMYARLKAGGKYDLIFPSDYMVAKLISENMLEEIDFSNIPNYKYIMDNFKNMNFDPEGKYSVPYVWGTLGILYNTEKVSGIVDSWSVVFDPANRNEVFMIDSMRDSLAVALNYLGYSINSKNEGELEKAKELLIKQRAEVNPVYVNDEGKDMIMEGQATFFVTWSGEAMQVISEDSRFNYIVPKEGSNLFIDNMAIPKGARNKENAEKFINYMLRTDVAKANIEYIGYSTPHKGAWEELDAETKNNPILYPDDTVTEKAEIFIDLGSFLDVYSRVWREVKNQ</sequence>
<dbReference type="GO" id="GO:0015846">
    <property type="term" value="P:polyamine transport"/>
    <property type="evidence" value="ECO:0007669"/>
    <property type="project" value="InterPro"/>
</dbReference>
<dbReference type="Pfam" id="PF13416">
    <property type="entry name" value="SBP_bac_8"/>
    <property type="match status" value="1"/>
</dbReference>
<comment type="subcellular location">
    <subcellularLocation>
        <location evidence="1">Periplasm</location>
    </subcellularLocation>
</comment>
<evidence type="ECO:0000313" key="7">
    <source>
        <dbReference type="Proteomes" id="UP000243819"/>
    </source>
</evidence>
<dbReference type="SUPFAM" id="SSF53850">
    <property type="entry name" value="Periplasmic binding protein-like II"/>
    <property type="match status" value="1"/>
</dbReference>
<evidence type="ECO:0000256" key="2">
    <source>
        <dbReference type="ARBA" id="ARBA00022448"/>
    </source>
</evidence>
<evidence type="ECO:0000256" key="3">
    <source>
        <dbReference type="ARBA" id="ARBA00022729"/>
    </source>
</evidence>
<dbReference type="GO" id="GO:0042597">
    <property type="term" value="C:periplasmic space"/>
    <property type="evidence" value="ECO:0007669"/>
    <property type="project" value="UniProtKB-SubCell"/>
</dbReference>
<dbReference type="PANTHER" id="PTHR30222:SF17">
    <property type="entry name" value="SPERMIDINE_PUTRESCINE-BINDING PERIPLASMIC PROTEIN"/>
    <property type="match status" value="1"/>
</dbReference>
<evidence type="ECO:0000256" key="4">
    <source>
        <dbReference type="ARBA" id="ARBA00022764"/>
    </source>
</evidence>
<feature type="binding site" evidence="5">
    <location>
        <position position="83"/>
    </location>
    <ligand>
        <name>spermidine</name>
        <dbReference type="ChEBI" id="CHEBI:57834"/>
    </ligand>
</feature>
<dbReference type="PIRSF" id="PIRSF019574">
    <property type="entry name" value="Periplasmic_polyamine_BP"/>
    <property type="match status" value="1"/>
</dbReference>
<dbReference type="AlphaFoldDB" id="A0A1I0BXU7"/>
<protein>
    <submittedName>
        <fullName evidence="6">Spermidine/putrescine transport system substrate-binding protein</fullName>
    </submittedName>
</protein>
<dbReference type="PROSITE" id="PS51257">
    <property type="entry name" value="PROKAR_LIPOPROTEIN"/>
    <property type="match status" value="1"/>
</dbReference>
<dbReference type="OrthoDB" id="9769319at2"/>
<keyword evidence="4" id="KW-0574">Periplasm</keyword>
<gene>
    <name evidence="6" type="ORF">SAMN03080614_10519</name>
</gene>
<dbReference type="GO" id="GO:0019808">
    <property type="term" value="F:polyamine binding"/>
    <property type="evidence" value="ECO:0007669"/>
    <property type="project" value="InterPro"/>
</dbReference>
<keyword evidence="2" id="KW-0813">Transport</keyword>
<evidence type="ECO:0000256" key="1">
    <source>
        <dbReference type="ARBA" id="ARBA00004418"/>
    </source>
</evidence>
<organism evidence="6 7">
    <name type="scientific">Anaerobranca gottschalkii DSM 13577</name>
    <dbReference type="NCBI Taxonomy" id="1120990"/>
    <lineage>
        <taxon>Bacteria</taxon>
        <taxon>Bacillati</taxon>
        <taxon>Bacillota</taxon>
        <taxon>Clostridia</taxon>
        <taxon>Eubacteriales</taxon>
        <taxon>Proteinivoracaceae</taxon>
        <taxon>Anaerobranca</taxon>
    </lineage>
</organism>
<dbReference type="PRINTS" id="PR00909">
    <property type="entry name" value="SPERMDNBNDNG"/>
</dbReference>
<evidence type="ECO:0000256" key="5">
    <source>
        <dbReference type="PIRSR" id="PIRSR019574-1"/>
    </source>
</evidence>
<dbReference type="STRING" id="1120990.SAMN03080614_10519"/>
<dbReference type="InterPro" id="IPR001188">
    <property type="entry name" value="Sperm_putr-bd"/>
</dbReference>
<keyword evidence="7" id="KW-1185">Reference proteome</keyword>
<dbReference type="CDD" id="cd13590">
    <property type="entry name" value="PBP2_PotD_PotF_like"/>
    <property type="match status" value="1"/>
</dbReference>
<evidence type="ECO:0000313" key="6">
    <source>
        <dbReference type="EMBL" id="SET11818.1"/>
    </source>
</evidence>
<keyword evidence="3" id="KW-0732">Signal</keyword>
<dbReference type="RefSeq" id="WP_091351299.1">
    <property type="nucleotide sequence ID" value="NZ_FOIF01000051.1"/>
</dbReference>
<dbReference type="Proteomes" id="UP000243819">
    <property type="component" value="Unassembled WGS sequence"/>
</dbReference>
<proteinExistence type="predicted"/>
<name>A0A1I0BXU7_9FIRM</name>
<dbReference type="PANTHER" id="PTHR30222">
    <property type="entry name" value="SPERMIDINE/PUTRESCINE-BINDING PERIPLASMIC PROTEIN"/>
    <property type="match status" value="1"/>
</dbReference>
<dbReference type="Gene3D" id="3.40.190.10">
    <property type="entry name" value="Periplasmic binding protein-like II"/>
    <property type="match status" value="2"/>
</dbReference>